<sequence length="60" mass="6489">RIRVLERVHGDAADRVDLALVSVVCRCASGGMGMRHATADEQRDLSDPTCCHSGGRVRLL</sequence>
<protein>
    <submittedName>
        <fullName evidence="1">Uncharacterized protein</fullName>
    </submittedName>
</protein>
<dbReference type="EMBL" id="BKCJ011796793">
    <property type="protein sequence ID" value="GFD53644.1"/>
    <property type="molecule type" value="Genomic_DNA"/>
</dbReference>
<proteinExistence type="predicted"/>
<feature type="non-terminal residue" evidence="1">
    <location>
        <position position="60"/>
    </location>
</feature>
<reference evidence="1" key="1">
    <citation type="journal article" date="2019" name="Sci. Rep.">
        <title>Draft genome of Tanacetum cinerariifolium, the natural source of mosquito coil.</title>
        <authorList>
            <person name="Yamashiro T."/>
            <person name="Shiraishi A."/>
            <person name="Satake H."/>
            <person name="Nakayama K."/>
        </authorList>
    </citation>
    <scope>NUCLEOTIDE SEQUENCE</scope>
</reference>
<dbReference type="AlphaFoldDB" id="A0A699XAJ3"/>
<evidence type="ECO:0000313" key="1">
    <source>
        <dbReference type="EMBL" id="GFD53644.1"/>
    </source>
</evidence>
<feature type="non-terminal residue" evidence="1">
    <location>
        <position position="1"/>
    </location>
</feature>
<organism evidence="1">
    <name type="scientific">Tanacetum cinerariifolium</name>
    <name type="common">Dalmatian daisy</name>
    <name type="synonym">Chrysanthemum cinerariifolium</name>
    <dbReference type="NCBI Taxonomy" id="118510"/>
    <lineage>
        <taxon>Eukaryota</taxon>
        <taxon>Viridiplantae</taxon>
        <taxon>Streptophyta</taxon>
        <taxon>Embryophyta</taxon>
        <taxon>Tracheophyta</taxon>
        <taxon>Spermatophyta</taxon>
        <taxon>Magnoliopsida</taxon>
        <taxon>eudicotyledons</taxon>
        <taxon>Gunneridae</taxon>
        <taxon>Pentapetalae</taxon>
        <taxon>asterids</taxon>
        <taxon>campanulids</taxon>
        <taxon>Asterales</taxon>
        <taxon>Asteraceae</taxon>
        <taxon>Asteroideae</taxon>
        <taxon>Anthemideae</taxon>
        <taxon>Anthemidinae</taxon>
        <taxon>Tanacetum</taxon>
    </lineage>
</organism>
<accession>A0A699XAJ3</accession>
<name>A0A699XAJ3_TANCI</name>
<comment type="caution">
    <text evidence="1">The sequence shown here is derived from an EMBL/GenBank/DDBJ whole genome shotgun (WGS) entry which is preliminary data.</text>
</comment>
<gene>
    <name evidence="1" type="ORF">Tci_925613</name>
</gene>